<evidence type="ECO:0000259" key="6">
    <source>
        <dbReference type="Pfam" id="PF04263"/>
    </source>
</evidence>
<keyword evidence="4" id="KW-0067">ATP-binding</keyword>
<dbReference type="GO" id="GO:0016301">
    <property type="term" value="F:kinase activity"/>
    <property type="evidence" value="ECO:0007669"/>
    <property type="project" value="UniProtKB-KW"/>
</dbReference>
<dbReference type="InterPro" id="IPR007373">
    <property type="entry name" value="Thiamin_PyroPKinase_B1-bd"/>
</dbReference>
<dbReference type="InterPro" id="IPR036759">
    <property type="entry name" value="TPK_catalytic_sf"/>
</dbReference>
<dbReference type="AlphaFoldDB" id="A0A3P3XTS1"/>
<dbReference type="SUPFAM" id="SSF63999">
    <property type="entry name" value="Thiamin pyrophosphokinase, catalytic domain"/>
    <property type="match status" value="1"/>
</dbReference>
<evidence type="ECO:0000256" key="5">
    <source>
        <dbReference type="NCBIfam" id="TIGR01378"/>
    </source>
</evidence>
<dbReference type="Pfam" id="PF04265">
    <property type="entry name" value="TPK_B1_binding"/>
    <property type="match status" value="1"/>
</dbReference>
<sequence>MKALIVTGGDCPSHEIIHMLSEHADFVIAADSGLEACLSAQIEPDFVVGDLDSVQQVSLSRVSRDKILQFPEDKDYTDTELAIETARNHGAQDIVLAGGGAGRLDHLLAVRALFERKNPVQEWHTAQESAFFVSARHRLHFATPVPVIVSVFPLSKGASGMHSRGLKWPLDGLEWDCGHFGVSNKSVESEITIIAGQEPILVILPLGTRVDIFSDG</sequence>
<dbReference type="PANTHER" id="PTHR41299:SF1">
    <property type="entry name" value="THIAMINE PYROPHOSPHOKINASE"/>
    <property type="match status" value="1"/>
</dbReference>
<dbReference type="InterPro" id="IPR007371">
    <property type="entry name" value="TPK_catalytic"/>
</dbReference>
<evidence type="ECO:0000256" key="3">
    <source>
        <dbReference type="ARBA" id="ARBA00022777"/>
    </source>
</evidence>
<reference evidence="8" key="1">
    <citation type="submission" date="2017-02" db="EMBL/GenBank/DDBJ databases">
        <authorList>
            <person name="Regsiter A."/>
            <person name="William W."/>
        </authorList>
    </citation>
    <scope>NUCLEOTIDE SEQUENCE</scope>
    <source>
        <strain evidence="8">BdmA 4</strain>
    </source>
</reference>
<evidence type="ECO:0000259" key="7">
    <source>
        <dbReference type="Pfam" id="PF04265"/>
    </source>
</evidence>
<dbReference type="PANTHER" id="PTHR41299">
    <property type="entry name" value="THIAMINE PYROPHOSPHOKINASE"/>
    <property type="match status" value="1"/>
</dbReference>
<feature type="domain" description="Thiamin pyrophosphokinase thiamin-binding" evidence="7">
    <location>
        <begin position="137"/>
        <end position="193"/>
    </location>
</feature>
<dbReference type="InterPro" id="IPR006282">
    <property type="entry name" value="Thi_PPkinase"/>
</dbReference>
<evidence type="ECO:0000256" key="4">
    <source>
        <dbReference type="ARBA" id="ARBA00022840"/>
    </source>
</evidence>
<dbReference type="GO" id="GO:0006772">
    <property type="term" value="P:thiamine metabolic process"/>
    <property type="evidence" value="ECO:0007669"/>
    <property type="project" value="UniProtKB-UniRule"/>
</dbReference>
<accession>A0A3P3XTS1</accession>
<dbReference type="Gene3D" id="3.40.50.10240">
    <property type="entry name" value="Thiamin pyrophosphokinase, catalytic domain"/>
    <property type="match status" value="1"/>
</dbReference>
<dbReference type="Pfam" id="PF04263">
    <property type="entry name" value="TPK_catalytic"/>
    <property type="match status" value="1"/>
</dbReference>
<keyword evidence="2" id="KW-0547">Nucleotide-binding</keyword>
<dbReference type="InterPro" id="IPR036371">
    <property type="entry name" value="TPK_B1-bd_sf"/>
</dbReference>
<name>A0A3P3XTS1_9SPIR</name>
<feature type="domain" description="Thiamin pyrophosphokinase catalytic" evidence="6">
    <location>
        <begin position="19"/>
        <end position="110"/>
    </location>
</feature>
<gene>
    <name evidence="8" type="ORF">SPIRO4BDMA_70090</name>
</gene>
<dbReference type="GO" id="GO:0004788">
    <property type="term" value="F:thiamine diphosphokinase activity"/>
    <property type="evidence" value="ECO:0007669"/>
    <property type="project" value="UniProtKB-UniRule"/>
</dbReference>
<keyword evidence="3 8" id="KW-0418">Kinase</keyword>
<dbReference type="GO" id="GO:0005524">
    <property type="term" value="F:ATP binding"/>
    <property type="evidence" value="ECO:0007669"/>
    <property type="project" value="UniProtKB-KW"/>
</dbReference>
<keyword evidence="1 8" id="KW-0808">Transferase</keyword>
<protein>
    <recommendedName>
        <fullName evidence="5">Thiamine diphosphokinase</fullName>
        <ecNumber evidence="5">2.7.6.2</ecNumber>
    </recommendedName>
</protein>
<organism evidence="8">
    <name type="scientific">uncultured spirochete</name>
    <dbReference type="NCBI Taxonomy" id="156406"/>
    <lineage>
        <taxon>Bacteria</taxon>
        <taxon>Pseudomonadati</taxon>
        <taxon>Spirochaetota</taxon>
        <taxon>Spirochaetia</taxon>
        <taxon>Spirochaetales</taxon>
        <taxon>environmental samples</taxon>
    </lineage>
</organism>
<evidence type="ECO:0000313" key="8">
    <source>
        <dbReference type="EMBL" id="SLM19668.1"/>
    </source>
</evidence>
<evidence type="ECO:0000256" key="1">
    <source>
        <dbReference type="ARBA" id="ARBA00022679"/>
    </source>
</evidence>
<dbReference type="EMBL" id="FWDO01000007">
    <property type="protein sequence ID" value="SLM19668.1"/>
    <property type="molecule type" value="Genomic_DNA"/>
</dbReference>
<dbReference type="GO" id="GO:0030975">
    <property type="term" value="F:thiamine binding"/>
    <property type="evidence" value="ECO:0007669"/>
    <property type="project" value="InterPro"/>
</dbReference>
<dbReference type="GO" id="GO:0009229">
    <property type="term" value="P:thiamine diphosphate biosynthetic process"/>
    <property type="evidence" value="ECO:0007669"/>
    <property type="project" value="InterPro"/>
</dbReference>
<dbReference type="NCBIfam" id="TIGR01378">
    <property type="entry name" value="thi_PPkinase"/>
    <property type="match status" value="1"/>
</dbReference>
<dbReference type="InterPro" id="IPR053149">
    <property type="entry name" value="TPK"/>
</dbReference>
<dbReference type="CDD" id="cd07995">
    <property type="entry name" value="TPK"/>
    <property type="match status" value="1"/>
</dbReference>
<dbReference type="EC" id="2.7.6.2" evidence="5"/>
<dbReference type="SUPFAM" id="SSF63862">
    <property type="entry name" value="Thiamin pyrophosphokinase, substrate-binding domain"/>
    <property type="match status" value="1"/>
</dbReference>
<proteinExistence type="predicted"/>
<evidence type="ECO:0000256" key="2">
    <source>
        <dbReference type="ARBA" id="ARBA00022741"/>
    </source>
</evidence>